<protein>
    <recommendedName>
        <fullName evidence="4">Dockerin domain-containing protein</fullName>
    </recommendedName>
</protein>
<accession>A0A0G1GWA5</accession>
<dbReference type="AlphaFoldDB" id="A0A0G1GWA5"/>
<dbReference type="PATRIC" id="fig|1618402.3.peg.352"/>
<evidence type="ECO:0008006" key="4">
    <source>
        <dbReference type="Google" id="ProtNLM"/>
    </source>
</evidence>
<organism evidence="2 3">
    <name type="scientific">Candidatus Collierbacteria bacterium GW2011_GWF1_44_12</name>
    <dbReference type="NCBI Taxonomy" id="1618402"/>
    <lineage>
        <taxon>Bacteria</taxon>
        <taxon>Candidatus Collieribacteriota</taxon>
    </lineage>
</organism>
<name>A0A0G1GWA5_9BACT</name>
<proteinExistence type="predicted"/>
<gene>
    <name evidence="2" type="ORF">UW26_C0010G0034</name>
</gene>
<feature type="region of interest" description="Disordered" evidence="1">
    <location>
        <begin position="256"/>
        <end position="296"/>
    </location>
</feature>
<comment type="caution">
    <text evidence="2">The sequence shown here is derived from an EMBL/GenBank/DDBJ whole genome shotgun (WGS) entry which is preliminary data.</text>
</comment>
<sequence length="377" mass="40329">MRWITIISLLFAFSLVSIPLIKADSQGTINASIKISLCGNELAEPGEDCDVGDNRSYACHNLGFSGGSLSCGIGCNFDTAACNVPEIDSTSVSPDEMDSLLATGLFSIPSTESFLSTSDLTAEEPITIIITGTTNSTVYLPEGVVINATDNSNFDPLSFVANIPDAAQVQSLPQNATSQAVLRWGIFGKTLGFSIPISITVNVGDVFNGQTLTIYRSRNLTSDWTDDGIVAPGTCLVENGDCSFLTTKASFFSVSASPISTPTTTPTSTPTTSTSTADSQSSTTTTSSSNPSTNTTTQPNLITKIIEVIITLPYALLQYDVNNNSRIDKTEVYNSVQIWVQNWQQYLQNGTLGSCELNYDGVCTLQDLSYLLFYVDR</sequence>
<evidence type="ECO:0000313" key="2">
    <source>
        <dbReference type="EMBL" id="KKT38940.1"/>
    </source>
</evidence>
<evidence type="ECO:0000256" key="1">
    <source>
        <dbReference type="SAM" id="MobiDB-lite"/>
    </source>
</evidence>
<dbReference type="EMBL" id="LCHQ01000010">
    <property type="protein sequence ID" value="KKT38940.1"/>
    <property type="molecule type" value="Genomic_DNA"/>
</dbReference>
<evidence type="ECO:0000313" key="3">
    <source>
        <dbReference type="Proteomes" id="UP000034097"/>
    </source>
</evidence>
<reference evidence="2 3" key="1">
    <citation type="journal article" date="2015" name="Nature">
        <title>rRNA introns, odd ribosomes, and small enigmatic genomes across a large radiation of phyla.</title>
        <authorList>
            <person name="Brown C.T."/>
            <person name="Hug L.A."/>
            <person name="Thomas B.C."/>
            <person name="Sharon I."/>
            <person name="Castelle C.J."/>
            <person name="Singh A."/>
            <person name="Wilkins M.J."/>
            <person name="Williams K.H."/>
            <person name="Banfield J.F."/>
        </authorList>
    </citation>
    <scope>NUCLEOTIDE SEQUENCE [LARGE SCALE GENOMIC DNA]</scope>
</reference>
<dbReference type="Proteomes" id="UP000034097">
    <property type="component" value="Unassembled WGS sequence"/>
</dbReference>